<feature type="domain" description="EF-hand" evidence="6">
    <location>
        <begin position="509"/>
        <end position="544"/>
    </location>
</feature>
<evidence type="ECO:0000313" key="8">
    <source>
        <dbReference type="Proteomes" id="UP000002630"/>
    </source>
</evidence>
<evidence type="ECO:0000256" key="2">
    <source>
        <dbReference type="ARBA" id="ARBA00020786"/>
    </source>
</evidence>
<dbReference type="Pfam" id="PF13499">
    <property type="entry name" value="EF-hand_7"/>
    <property type="match status" value="3"/>
</dbReference>
<dbReference type="InterPro" id="IPR050230">
    <property type="entry name" value="CALM/Myosin/TropC-like"/>
</dbReference>
<sequence>MHAESRASGQLCLLKAKKKASKPEKAFREFDVDRQGENKIFRNKVRKTDFVLALGRLGLVLTHGQATALAAKHHGDYEGFLATLADPTRLPEGAVSERSDDSGSDTDRGPKGKSWIKNIGRRRGGSNTNSRSRSRNSSRRKGGTGRGSGGEGGSSDDGDRPLTSGSSEDGEEGEDKAEDEYDGILLGKRARVALRDAFERACSATGGVQDIFCSAAGGGHSRSNGGRDVDTASGQGALLDREQTRRFLRRLKLDAPDDDRAALLDALAPPPGTSVGDGEDGRASGEKGVSFESDGGRKKRTKPDDGGGDGLVSYRDFLELVLAEQESKEVSKIHGRMSKDLARAADRSRGSKQSACPFALVVKALSKQDAEGLGYIKASDFKRSLERLGFGGLSAAEKSLLVRRFDPVEEGTITYEVFAAWLSSGLDPDRLTVKLGRLLGQLTGRQTRSGGEKKKGKTADNNGARDRAIKKRLPGGVRGLFEGFDEDGVGTVSRHDMKVVLRRTLGLPLTEGDLRALFARLDKDGDGMLDYEELLALASKRDRGGARSGIKRSGSGILSKLKDKGSAIVKGGASGKSSKRHGGDGSSQERDSETDASKDEDSEGGDAEMEGRGRKKKHLKDKKKEKKKEKKKSKEEKEKAKNNQGRGSSDRDRVGRRTGTVKGARLESRLMGLRVSIIQQSAAAAAAAAAEERGNEDGKQDDGGGGGERSGISSSSSSTATFSSPAAVTAKWTAMFESRDRAGTGKATVEDLRAVFEEGDVKMSEEDVTILMSKFAVPSGKGGRAQADEREEGDSEVSSSSPAAAAMDYDAFVRWLSEGGGLDDALLGKVQRHLKARLSKAMDLRALFTEMCDDSSSSGGGGGGGGGRDKRHSTSNEKRGTETTLSTSSLARGLRHAGLPLDRGLVSLLVAAFSTSGGGGGRRSGRGRHRHHPVLSYADFHRMVNCEGLLKGASAVLGARGGGQSGTLDEQIRSSLLETVERAFAFYDQDNSNSIDATEVVSILRALGHDPTRGESRALLRKANVDRNGGVEFDGFQEAVMPFLLERTKSKKLTEGEMRAMFDEIDTNRSGSIKRKEFSYLFCSKLRLLSHEEAEALLGILDRHQSGQVSWVEFVKLFELVGDETGSGGIAALPADMKEVVAVALRKLQMGAMPDVEGQLSSFLGMPSSCRKSVLAPLDNIKELSLQWVLMPKLDSRGCIQLQDMSVKVTTEVAEVEASKAPPDAQGQVLVKTANLADRGSGSGSNSNKKSPSKSLAATLGFGRRDREKSPPPAITESKGTKTRRRSSILGAGLMETTTTVMKRATLQEVGASTEEGGGGGGGRRDGSGGGGGVMQVELSVKHAFGIPVARDSKMGDIRQRGMRACLFYDAGRDVDRDTGEASSEYNEHFLCNTYKTLAIQHPQKEEQWLFPDSSEGERKFLVRTDFGSSSGNSSSSRQGTRDTNPSSAHSRGDRKRLFLLVELTCTVQTAKDEATPAKMDGGGVRGPLKNFRAGSSSTAGGRRGKSRGRVGGIREKRGGGEDSNSGEGGSGNEYSDGGSQGEGSVTASATSSDTGSNSDSSSSSSNAQKNRKARGRRKAPGGNRREKKTSSAPPPRRGGGRRSGHRRNGVRSEGPGGKRRRQGRHAGRSSSSSSGGSDGESNDGDSSHSGESDSSFSGRKRGGKKAGNGGGTGRALRGSDGGGRGGGGEGRSGGPRRRGSDSSQAAEGGRDDGDGTVEVEMSCGWVLIPFLELVESHEVKKVRYKLLGGTPFAKTDINEDEVMTRRYGWRAVLKAMKIEGLHKGSEVEIKILPVNALSKAKQEDIFRLPRNVILSDTFVSLVRHYREYAANSLAKRSARGMGNVGFGAGSASSEPVLALFPRLAGDPALMMALKNQWETEMRKTHVDGRLGATISNKLAGLAMGGGGGGLGGGLVGVTGAAREARLLSAFEKAVLRLWPAFCHIDAQRGRASGGNIGRLRCGIKNMEEEENIGGCPQIAETSFTARTAVAWKQPPACTT</sequence>
<feature type="compositionally biased region" description="Basic residues" evidence="5">
    <location>
        <begin position="1570"/>
        <end position="1580"/>
    </location>
</feature>
<feature type="domain" description="EF-hand" evidence="6">
    <location>
        <begin position="1053"/>
        <end position="1088"/>
    </location>
</feature>
<feature type="region of interest" description="Disordered" evidence="5">
    <location>
        <begin position="218"/>
        <end position="241"/>
    </location>
</feature>
<feature type="region of interest" description="Disordered" evidence="5">
    <location>
        <begin position="1425"/>
        <end position="1454"/>
    </location>
</feature>
<feature type="compositionally biased region" description="Low complexity" evidence="5">
    <location>
        <begin position="710"/>
        <end position="724"/>
    </location>
</feature>
<feature type="compositionally biased region" description="Basic residues" evidence="5">
    <location>
        <begin position="132"/>
        <end position="143"/>
    </location>
</feature>
<dbReference type="InterPro" id="IPR002048">
    <property type="entry name" value="EF_hand_dom"/>
</dbReference>
<keyword evidence="4" id="KW-0106">Calcium</keyword>
<dbReference type="SUPFAM" id="SSF47473">
    <property type="entry name" value="EF-hand"/>
    <property type="match status" value="2"/>
</dbReference>
<feature type="compositionally biased region" description="Acidic residues" evidence="5">
    <location>
        <begin position="168"/>
        <end position="181"/>
    </location>
</feature>
<dbReference type="InParanoid" id="D7FUN7"/>
<evidence type="ECO:0000256" key="4">
    <source>
        <dbReference type="ARBA" id="ARBA00022837"/>
    </source>
</evidence>
<dbReference type="PROSITE" id="PS00018">
    <property type="entry name" value="EF_HAND_1"/>
    <property type="match status" value="2"/>
</dbReference>
<organism evidence="7 8">
    <name type="scientific">Ectocarpus siliculosus</name>
    <name type="common">Brown alga</name>
    <name type="synonym">Conferva siliculosa</name>
    <dbReference type="NCBI Taxonomy" id="2880"/>
    <lineage>
        <taxon>Eukaryota</taxon>
        <taxon>Sar</taxon>
        <taxon>Stramenopiles</taxon>
        <taxon>Ochrophyta</taxon>
        <taxon>PX clade</taxon>
        <taxon>Phaeophyceae</taxon>
        <taxon>Ectocarpales</taxon>
        <taxon>Ectocarpaceae</taxon>
        <taxon>Ectocarpus</taxon>
    </lineage>
</organism>
<feature type="compositionally biased region" description="Polar residues" evidence="5">
    <location>
        <begin position="1438"/>
        <end position="1450"/>
    </location>
</feature>
<feature type="region of interest" description="Disordered" evidence="5">
    <location>
        <begin position="444"/>
        <end position="465"/>
    </location>
</feature>
<feature type="compositionally biased region" description="Basic and acidic residues" evidence="5">
    <location>
        <begin position="872"/>
        <end position="881"/>
    </location>
</feature>
<name>D7FUN7_ECTSI</name>
<feature type="region of interest" description="Disordered" evidence="5">
    <location>
        <begin position="540"/>
        <end position="724"/>
    </location>
</feature>
<dbReference type="GO" id="GO:0005509">
    <property type="term" value="F:calcium ion binding"/>
    <property type="evidence" value="ECO:0007669"/>
    <property type="project" value="InterPro"/>
</dbReference>
<feature type="compositionally biased region" description="Basic residues" evidence="5">
    <location>
        <begin position="613"/>
        <end position="631"/>
    </location>
</feature>
<evidence type="ECO:0000256" key="5">
    <source>
        <dbReference type="SAM" id="MobiDB-lite"/>
    </source>
</evidence>
<dbReference type="STRING" id="2880.D7FUN7"/>
<keyword evidence="3" id="KW-0677">Repeat</keyword>
<reference evidence="7 8" key="1">
    <citation type="journal article" date="2010" name="Nature">
        <title>The Ectocarpus genome and the independent evolution of multicellularity in brown algae.</title>
        <authorList>
            <person name="Cock J.M."/>
            <person name="Sterck L."/>
            <person name="Rouze P."/>
            <person name="Scornet D."/>
            <person name="Allen A.E."/>
            <person name="Amoutzias G."/>
            <person name="Anthouard V."/>
            <person name="Artiguenave F."/>
            <person name="Aury J.M."/>
            <person name="Badger J.H."/>
            <person name="Beszteri B."/>
            <person name="Billiau K."/>
            <person name="Bonnet E."/>
            <person name="Bothwell J.H."/>
            <person name="Bowler C."/>
            <person name="Boyen C."/>
            <person name="Brownlee C."/>
            <person name="Carrano C.J."/>
            <person name="Charrier B."/>
            <person name="Cho G.Y."/>
            <person name="Coelho S.M."/>
            <person name="Collen J."/>
            <person name="Corre E."/>
            <person name="Da Silva C."/>
            <person name="Delage L."/>
            <person name="Delaroque N."/>
            <person name="Dittami S.M."/>
            <person name="Doulbeau S."/>
            <person name="Elias M."/>
            <person name="Farnham G."/>
            <person name="Gachon C.M."/>
            <person name="Gschloessl B."/>
            <person name="Heesch S."/>
            <person name="Jabbari K."/>
            <person name="Jubin C."/>
            <person name="Kawai H."/>
            <person name="Kimura K."/>
            <person name="Kloareg B."/>
            <person name="Kupper F.C."/>
            <person name="Lang D."/>
            <person name="Le Bail A."/>
            <person name="Leblanc C."/>
            <person name="Lerouge P."/>
            <person name="Lohr M."/>
            <person name="Lopez P.J."/>
            <person name="Martens C."/>
            <person name="Maumus F."/>
            <person name="Michel G."/>
            <person name="Miranda-Saavedra D."/>
            <person name="Morales J."/>
            <person name="Moreau H."/>
            <person name="Motomura T."/>
            <person name="Nagasato C."/>
            <person name="Napoli C.A."/>
            <person name="Nelson D.R."/>
            <person name="Nyvall-Collen P."/>
            <person name="Peters A.F."/>
            <person name="Pommier C."/>
            <person name="Potin P."/>
            <person name="Poulain J."/>
            <person name="Quesneville H."/>
            <person name="Read B."/>
            <person name="Rensing S.A."/>
            <person name="Ritter A."/>
            <person name="Rousvoal S."/>
            <person name="Samanta M."/>
            <person name="Samson G."/>
            <person name="Schroeder D.C."/>
            <person name="Segurens B."/>
            <person name="Strittmatter M."/>
            <person name="Tonon T."/>
            <person name="Tregear J.W."/>
            <person name="Valentin K."/>
            <person name="von Dassow P."/>
            <person name="Yamagishi T."/>
            <person name="Van de Peer Y."/>
            <person name="Wincker P."/>
        </authorList>
    </citation>
    <scope>NUCLEOTIDE SEQUENCE [LARGE SCALE GENOMIC DNA]</scope>
    <source>
        <strain evidence="8">Ec32 / CCAP1310/4</strain>
    </source>
</reference>
<protein>
    <recommendedName>
        <fullName evidence="2">Calmodulin</fullName>
    </recommendedName>
</protein>
<evidence type="ECO:0000256" key="3">
    <source>
        <dbReference type="ARBA" id="ARBA00022737"/>
    </source>
</evidence>
<feature type="compositionally biased region" description="Basic residues" evidence="5">
    <location>
        <begin position="1599"/>
        <end position="1610"/>
    </location>
</feature>
<proteinExistence type="inferred from homology"/>
<dbReference type="OrthoDB" id="26525at2759"/>
<dbReference type="GO" id="GO:0016460">
    <property type="term" value="C:myosin II complex"/>
    <property type="evidence" value="ECO:0007669"/>
    <property type="project" value="TreeGrafter"/>
</dbReference>
<dbReference type="Gene3D" id="1.10.238.10">
    <property type="entry name" value="EF-hand"/>
    <property type="match status" value="4"/>
</dbReference>
<dbReference type="PANTHER" id="PTHR23048:SF0">
    <property type="entry name" value="CALMODULIN LIKE 3"/>
    <property type="match status" value="1"/>
</dbReference>
<comment type="similarity">
    <text evidence="1">Belongs to the centrin family.</text>
</comment>
<dbReference type="FunFam" id="1.10.238.10:FF:000178">
    <property type="entry name" value="Calmodulin-2 A"/>
    <property type="match status" value="1"/>
</dbReference>
<evidence type="ECO:0000313" key="7">
    <source>
        <dbReference type="EMBL" id="CBJ31681.1"/>
    </source>
</evidence>
<dbReference type="SMART" id="SM00054">
    <property type="entry name" value="EFh"/>
    <property type="match status" value="7"/>
</dbReference>
<feature type="compositionally biased region" description="Basic and acidic residues" evidence="5">
    <location>
        <begin position="632"/>
        <end position="641"/>
    </location>
</feature>
<feature type="compositionally biased region" description="Low complexity" evidence="5">
    <location>
        <begin position="1428"/>
        <end position="1437"/>
    </location>
</feature>
<accession>D7FUN7</accession>
<evidence type="ECO:0000259" key="6">
    <source>
        <dbReference type="PROSITE" id="PS50222"/>
    </source>
</evidence>
<feature type="domain" description="EF-hand" evidence="6">
    <location>
        <begin position="1089"/>
        <end position="1124"/>
    </location>
</feature>
<feature type="compositionally biased region" description="Basic and acidic residues" evidence="5">
    <location>
        <begin position="690"/>
        <end position="702"/>
    </location>
</feature>
<feature type="compositionally biased region" description="Low complexity" evidence="5">
    <location>
        <begin position="1244"/>
        <end position="1255"/>
    </location>
</feature>
<dbReference type="EMBL" id="FN648458">
    <property type="protein sequence ID" value="CBJ31681.1"/>
    <property type="molecule type" value="Genomic_DNA"/>
</dbReference>
<feature type="region of interest" description="Disordered" evidence="5">
    <location>
        <begin position="91"/>
        <end position="181"/>
    </location>
</feature>
<evidence type="ECO:0000256" key="1">
    <source>
        <dbReference type="ARBA" id="ARBA00005253"/>
    </source>
</evidence>
<feature type="compositionally biased region" description="Low complexity" evidence="5">
    <location>
        <begin position="1533"/>
        <end position="1569"/>
    </location>
</feature>
<dbReference type="PANTHER" id="PTHR23048">
    <property type="entry name" value="MYOSIN LIGHT CHAIN 1, 3"/>
    <property type="match status" value="1"/>
</dbReference>
<dbReference type="Proteomes" id="UP000002630">
    <property type="component" value="Linkage Group LG27"/>
</dbReference>
<feature type="compositionally biased region" description="Gly residues" evidence="5">
    <location>
        <begin position="144"/>
        <end position="155"/>
    </location>
</feature>
<dbReference type="eggNOG" id="KOG0027">
    <property type="taxonomic scope" value="Eukaryota"/>
</dbReference>
<dbReference type="CDD" id="cd00051">
    <property type="entry name" value="EFh"/>
    <property type="match status" value="2"/>
</dbReference>
<feature type="compositionally biased region" description="Basic and acidic residues" evidence="5">
    <location>
        <begin position="95"/>
        <end position="110"/>
    </location>
</feature>
<dbReference type="EMBL" id="FN649752">
    <property type="protein sequence ID" value="CBJ31681.1"/>
    <property type="molecule type" value="Genomic_DNA"/>
</dbReference>
<feature type="region of interest" description="Disordered" evidence="5">
    <location>
        <begin position="263"/>
        <end position="308"/>
    </location>
</feature>
<feature type="region of interest" description="Disordered" evidence="5">
    <location>
        <begin position="1237"/>
        <end position="1292"/>
    </location>
</feature>
<feature type="region of interest" description="Disordered" evidence="5">
    <location>
        <begin position="779"/>
        <end position="802"/>
    </location>
</feature>
<dbReference type="PROSITE" id="PS50222">
    <property type="entry name" value="EF_HAND_2"/>
    <property type="match status" value="4"/>
</dbReference>
<feature type="region of interest" description="Disordered" evidence="5">
    <location>
        <begin position="1475"/>
        <end position="1716"/>
    </location>
</feature>
<feature type="region of interest" description="Disordered" evidence="5">
    <location>
        <begin position="1311"/>
        <end position="1334"/>
    </location>
</feature>
<dbReference type="InterPro" id="IPR011992">
    <property type="entry name" value="EF-hand-dom_pair"/>
</dbReference>
<feature type="region of interest" description="Disordered" evidence="5">
    <location>
        <begin position="852"/>
        <end position="891"/>
    </location>
</feature>
<dbReference type="InterPro" id="IPR018247">
    <property type="entry name" value="EF_Hand_1_Ca_BS"/>
</dbReference>
<gene>
    <name evidence="7" type="ORF">Esi_0274_0009</name>
</gene>
<feature type="compositionally biased region" description="Basic residues" evidence="5">
    <location>
        <begin position="1618"/>
        <end position="1628"/>
    </location>
</feature>
<keyword evidence="8" id="KW-1185">Reference proteome</keyword>
<feature type="compositionally biased region" description="Basic and acidic residues" evidence="5">
    <location>
        <begin position="581"/>
        <end position="599"/>
    </location>
</feature>
<feature type="domain" description="EF-hand" evidence="6">
    <location>
        <begin position="975"/>
        <end position="1010"/>
    </location>
</feature>
<feature type="compositionally biased region" description="Gly residues" evidence="5">
    <location>
        <begin position="1316"/>
        <end position="1334"/>
    </location>
</feature>
<feature type="compositionally biased region" description="Gly residues" evidence="5">
    <location>
        <begin position="1666"/>
        <end position="1694"/>
    </location>
</feature>